<reference evidence="3 4" key="1">
    <citation type="submission" date="2020-07" db="EMBL/GenBank/DDBJ databases">
        <title>Genomic diversity of species in the Neisseriaceae family.</title>
        <authorList>
            <person name="Vincent A.T."/>
            <person name="Bernet E."/>
            <person name="Veyrier F.J."/>
        </authorList>
    </citation>
    <scope>NUCLEOTIDE SEQUENCE [LARGE SCALE GENOMIC DNA]</scope>
    <source>
        <strain evidence="3 4">DSM 22244</strain>
    </source>
</reference>
<dbReference type="Gene3D" id="3.50.50.60">
    <property type="entry name" value="FAD/NAD(P)-binding domain"/>
    <property type="match status" value="1"/>
</dbReference>
<name>A0A7D7N8V7_9NEIS</name>
<feature type="compositionally biased region" description="Low complexity" evidence="1">
    <location>
        <begin position="413"/>
        <end position="429"/>
    </location>
</feature>
<evidence type="ECO:0000313" key="4">
    <source>
        <dbReference type="Proteomes" id="UP000514752"/>
    </source>
</evidence>
<gene>
    <name evidence="3" type="ORF">H3L94_06975</name>
</gene>
<dbReference type="Pfam" id="PF01494">
    <property type="entry name" value="FAD_binding_3"/>
    <property type="match status" value="1"/>
</dbReference>
<evidence type="ECO:0000256" key="1">
    <source>
        <dbReference type="SAM" id="MobiDB-lite"/>
    </source>
</evidence>
<dbReference type="KEGG" id="nsg:H3L94_06975"/>
<sequence length="443" mass="48266">MHHSYDVAVIGAGPSGAVAAALLNKQGFSVCVLEKQHFPRFVIGESLLPHCLEIIEEAGFLPAVQAGLGFQYKNGAVFTFGEQCSRFEFTDKSSPGPNTAFNVQRERFDQILIEEAAKQGVTVCFGEEVTAFDNSGSHAQLSVRREDGSSYTLEAAFVLDASGYHRVLPRLLGWDIPSDLPTRQVHFTHIDDHITDPAFDRNKTWVAVHPEHRDVWLWLIPFSNGRSSVGVVGLPERFARFGSSASILKAFADEVPMFARFLADARWDNGFPFLYLPGYSASVKALYGKHFALLGNAAEFLDPVFSSGVTTAVHSAKLAADLLGKQLLGGNANWQTEFAEPLAVGVNAFRTLVEGWYDGRFQDVVFSGRSQPKVRRLINSILAGYAWDGDNPFVAQPERGLAALHKVAGKKAAAATEAAEPPPAAETKTNQFPGTAPFSFPCF</sequence>
<proteinExistence type="predicted"/>
<dbReference type="InterPro" id="IPR036188">
    <property type="entry name" value="FAD/NAD-bd_sf"/>
</dbReference>
<accession>A0A7D7N8V7</accession>
<organism evidence="3 4">
    <name type="scientific">Neisseria shayeganii</name>
    <dbReference type="NCBI Taxonomy" id="607712"/>
    <lineage>
        <taxon>Bacteria</taxon>
        <taxon>Pseudomonadati</taxon>
        <taxon>Pseudomonadota</taxon>
        <taxon>Betaproteobacteria</taxon>
        <taxon>Neisseriales</taxon>
        <taxon>Neisseriaceae</taxon>
        <taxon>Neisseria</taxon>
    </lineage>
</organism>
<dbReference type="GO" id="GO:0071949">
    <property type="term" value="F:FAD binding"/>
    <property type="evidence" value="ECO:0007669"/>
    <property type="project" value="InterPro"/>
</dbReference>
<dbReference type="InterPro" id="IPR050816">
    <property type="entry name" value="Flavin-dep_Halogenase_NPB"/>
</dbReference>
<feature type="region of interest" description="Disordered" evidence="1">
    <location>
        <begin position="413"/>
        <end position="443"/>
    </location>
</feature>
<dbReference type="InterPro" id="IPR002938">
    <property type="entry name" value="FAD-bd"/>
</dbReference>
<dbReference type="EMBL" id="CP059567">
    <property type="protein sequence ID" value="QMT39619.1"/>
    <property type="molecule type" value="Genomic_DNA"/>
</dbReference>
<protein>
    <submittedName>
        <fullName evidence="3">NAD(P)/FAD-dependent oxidoreductase</fullName>
    </submittedName>
</protein>
<feature type="domain" description="FAD-binding" evidence="2">
    <location>
        <begin position="5"/>
        <end position="224"/>
    </location>
</feature>
<dbReference type="RefSeq" id="WP_182121427.1">
    <property type="nucleotide sequence ID" value="NZ_CP059567.1"/>
</dbReference>
<dbReference type="PANTHER" id="PTHR43747">
    <property type="entry name" value="FAD-BINDING PROTEIN"/>
    <property type="match status" value="1"/>
</dbReference>
<evidence type="ECO:0000313" key="3">
    <source>
        <dbReference type="EMBL" id="QMT39619.1"/>
    </source>
</evidence>
<evidence type="ECO:0000259" key="2">
    <source>
        <dbReference type="Pfam" id="PF01494"/>
    </source>
</evidence>
<dbReference type="SUPFAM" id="SSF51905">
    <property type="entry name" value="FAD/NAD(P)-binding domain"/>
    <property type="match status" value="1"/>
</dbReference>
<dbReference type="Proteomes" id="UP000514752">
    <property type="component" value="Chromosome"/>
</dbReference>
<dbReference type="PANTHER" id="PTHR43747:SF1">
    <property type="entry name" value="SLR1998 PROTEIN"/>
    <property type="match status" value="1"/>
</dbReference>
<dbReference type="AlphaFoldDB" id="A0A7D7N8V7"/>